<evidence type="ECO:0000256" key="1">
    <source>
        <dbReference type="SAM" id="SignalP"/>
    </source>
</evidence>
<evidence type="ECO:0000313" key="2">
    <source>
        <dbReference type="EMBL" id="MCF1716679.1"/>
    </source>
</evidence>
<feature type="chain" id="PRO_5046780068" evidence="1">
    <location>
        <begin position="19"/>
        <end position="324"/>
    </location>
</feature>
<dbReference type="RefSeq" id="WP_234868040.1">
    <property type="nucleotide sequence ID" value="NZ_JAKEVY010000005.1"/>
</dbReference>
<reference evidence="2 3" key="1">
    <citation type="submission" date="2022-01" db="EMBL/GenBank/DDBJ databases">
        <title>Flavihumibacter sp. nov., isolated from sediment of a river.</title>
        <authorList>
            <person name="Liu H."/>
        </authorList>
    </citation>
    <scope>NUCLEOTIDE SEQUENCE [LARGE SCALE GENOMIC DNA]</scope>
    <source>
        <strain evidence="2 3">RY-1</strain>
    </source>
</reference>
<organism evidence="2 3">
    <name type="scientific">Flavihumibacter fluminis</name>
    <dbReference type="NCBI Taxonomy" id="2909236"/>
    <lineage>
        <taxon>Bacteria</taxon>
        <taxon>Pseudomonadati</taxon>
        <taxon>Bacteroidota</taxon>
        <taxon>Chitinophagia</taxon>
        <taxon>Chitinophagales</taxon>
        <taxon>Chitinophagaceae</taxon>
        <taxon>Flavihumibacter</taxon>
    </lineage>
</organism>
<name>A0ABS9BPD9_9BACT</name>
<comment type="caution">
    <text evidence="2">The sequence shown here is derived from an EMBL/GenBank/DDBJ whole genome shotgun (WGS) entry which is preliminary data.</text>
</comment>
<gene>
    <name evidence="2" type="ORF">L0U88_18705</name>
</gene>
<evidence type="ECO:0000313" key="3">
    <source>
        <dbReference type="Proteomes" id="UP001200145"/>
    </source>
</evidence>
<dbReference type="Proteomes" id="UP001200145">
    <property type="component" value="Unassembled WGS sequence"/>
</dbReference>
<protein>
    <submittedName>
        <fullName evidence="2">Uncharacterized protein</fullName>
    </submittedName>
</protein>
<dbReference type="EMBL" id="JAKEVY010000005">
    <property type="protein sequence ID" value="MCF1716679.1"/>
    <property type="molecule type" value="Genomic_DNA"/>
</dbReference>
<keyword evidence="3" id="KW-1185">Reference proteome</keyword>
<sequence length="324" mass="36928">MRLLIFLLFLSVTQSTFAQKISYDIPEGYEKVISKSDYKKIVEIVVPTIAERFSIDFVKEGAVHLKTGEIFNLHNLIGKCVAVQDKSLWKEVIQEHFNNIFSSLDEQKNIDPNNFESVKKYLSLRIYPKKTVAMFGGVSNLVAKIDLEGTYTLLMLDLPGAFTAVQQKMFDVWKLDTATVFKIAQDNINKHPVEKLTKMFEMDGSEIELSFIGEENYAASYALDLRNNSPELVGEWGSVVAMPNKGLVNICTITKNKPVDFVKFIQFTKSLVEQYYQEHDQPISTQYFWYYKGKFTKISVLTDASGNINVLSPMGLTELMTEKN</sequence>
<accession>A0ABS9BPD9</accession>
<feature type="signal peptide" evidence="1">
    <location>
        <begin position="1"/>
        <end position="18"/>
    </location>
</feature>
<proteinExistence type="predicted"/>
<keyword evidence="1" id="KW-0732">Signal</keyword>